<protein>
    <submittedName>
        <fullName evidence="2">Uncharacterized protein</fullName>
    </submittedName>
</protein>
<evidence type="ECO:0000313" key="2">
    <source>
        <dbReference type="EMBL" id="KAJ9483072.1"/>
    </source>
</evidence>
<evidence type="ECO:0000313" key="3">
    <source>
        <dbReference type="Proteomes" id="UP001227192"/>
    </source>
</evidence>
<name>A0AAI9X478_PENTH</name>
<evidence type="ECO:0000256" key="1">
    <source>
        <dbReference type="SAM" id="MobiDB-lite"/>
    </source>
</evidence>
<proteinExistence type="predicted"/>
<accession>A0AAI9X478</accession>
<keyword evidence="3" id="KW-1185">Reference proteome</keyword>
<sequence length="110" mass="12441">MMQAVGFEPTPLSRPECFTETVKEDRYQRLYLISSPPSSSFPLHHSSFILIHQHSSSAVTTYKYTATLLPLFSLLLASHEFIYTRQLTMDTGASRDPSKPLLSVTSQVFE</sequence>
<organism evidence="2 3">
    <name type="scientific">Penicillium thymicola</name>
    <dbReference type="NCBI Taxonomy" id="293382"/>
    <lineage>
        <taxon>Eukaryota</taxon>
        <taxon>Fungi</taxon>
        <taxon>Dikarya</taxon>
        <taxon>Ascomycota</taxon>
        <taxon>Pezizomycotina</taxon>
        <taxon>Eurotiomycetes</taxon>
        <taxon>Eurotiomycetidae</taxon>
        <taxon>Eurotiales</taxon>
        <taxon>Aspergillaceae</taxon>
        <taxon>Penicillium</taxon>
    </lineage>
</organism>
<reference evidence="2" key="2">
    <citation type="journal article" date="2016" name="Fungal Biol.">
        <title>Ochratoxin A production by Penicillium thymicola.</title>
        <authorList>
            <person name="Nguyen H.D.T."/>
            <person name="McMullin D.R."/>
            <person name="Ponomareva E."/>
            <person name="Riley R."/>
            <person name="Pomraning K.R."/>
            <person name="Baker S.E."/>
            <person name="Seifert K.A."/>
        </authorList>
    </citation>
    <scope>NUCLEOTIDE SEQUENCE</scope>
    <source>
        <strain evidence="2">DAOM 180753</strain>
    </source>
</reference>
<gene>
    <name evidence="2" type="ORF">VN97_g10344</name>
</gene>
<reference evidence="2" key="1">
    <citation type="submission" date="2015-06" db="EMBL/GenBank/DDBJ databases">
        <authorList>
            <person name="Nguyen H."/>
        </authorList>
    </citation>
    <scope>NUCLEOTIDE SEQUENCE</scope>
    <source>
        <strain evidence="2">DAOM 180753</strain>
    </source>
</reference>
<comment type="caution">
    <text evidence="2">The sequence shown here is derived from an EMBL/GenBank/DDBJ whole genome shotgun (WGS) entry which is preliminary data.</text>
</comment>
<dbReference type="EMBL" id="LACB01000471">
    <property type="protein sequence ID" value="KAJ9483072.1"/>
    <property type="molecule type" value="Genomic_DNA"/>
</dbReference>
<dbReference type="AlphaFoldDB" id="A0AAI9X478"/>
<dbReference type="Proteomes" id="UP001227192">
    <property type="component" value="Unassembled WGS sequence"/>
</dbReference>
<feature type="region of interest" description="Disordered" evidence="1">
    <location>
        <begin position="91"/>
        <end position="110"/>
    </location>
</feature>